<protein>
    <submittedName>
        <fullName evidence="2">Uncharacterized protein</fullName>
    </submittedName>
</protein>
<organism evidence="2 3">
    <name type="scientific">Theileria orientalis</name>
    <dbReference type="NCBI Taxonomy" id="68886"/>
    <lineage>
        <taxon>Eukaryota</taxon>
        <taxon>Sar</taxon>
        <taxon>Alveolata</taxon>
        <taxon>Apicomplexa</taxon>
        <taxon>Aconoidasida</taxon>
        <taxon>Piroplasmida</taxon>
        <taxon>Theileriidae</taxon>
        <taxon>Theileria</taxon>
    </lineage>
</organism>
<dbReference type="EMBL" id="CP056068">
    <property type="protein sequence ID" value="UVC54730.1"/>
    <property type="molecule type" value="Genomic_DNA"/>
</dbReference>
<feature type="compositionally biased region" description="Basic and acidic residues" evidence="1">
    <location>
        <begin position="161"/>
        <end position="172"/>
    </location>
</feature>
<gene>
    <name evidence="2" type="ORF">MACJ_003700</name>
</gene>
<evidence type="ECO:0000256" key="1">
    <source>
        <dbReference type="SAM" id="MobiDB-lite"/>
    </source>
</evidence>
<feature type="region of interest" description="Disordered" evidence="1">
    <location>
        <begin position="110"/>
        <end position="211"/>
    </location>
</feature>
<evidence type="ECO:0000313" key="3">
    <source>
        <dbReference type="Proteomes" id="UP000244803"/>
    </source>
</evidence>
<sequence length="278" mass="31481">MYEYKFKADAKCVELKHQNNKVWSRGDEATPVLDKEKEYPLKIIYHVEAKAISVLFRNTYLEYVSMDDEWILRVSKGNVKIWEDPRSTLVSNVDSSGQSILWDTLHYREQSEPEAKPDTGENSLENKSDKSQDKLKQEQQEHDKSSSSSSTPDPNKTKKPAKQDQQEPDKQQSKVSEPTDTSGKPGQSSVATSTPNPSKSKKERKGIELDIGSKKDTEEYNYKVNYSGTGIYSAKSDYAFNHVKDGCSKIWSTNKHDEFADFVDVYNVGNCAGNASLR</sequence>
<evidence type="ECO:0000313" key="2">
    <source>
        <dbReference type="EMBL" id="UVC54730.1"/>
    </source>
</evidence>
<name>A0A976SL75_THEOR</name>
<dbReference type="AlphaFoldDB" id="A0A976SL75"/>
<reference evidence="2" key="1">
    <citation type="submission" date="2022-07" db="EMBL/GenBank/DDBJ databases">
        <title>Evaluation of T. orientalis genome assembly methods using nanopore sequencing and analysis of variation between genomes.</title>
        <authorList>
            <person name="Yam J."/>
            <person name="Micallef M.L."/>
            <person name="Liu M."/>
            <person name="Djordjevic S.P."/>
            <person name="Bogema D.R."/>
            <person name="Jenkins C."/>
        </authorList>
    </citation>
    <scope>NUCLEOTIDE SEQUENCE</scope>
    <source>
        <strain evidence="2">Fish Creek</strain>
    </source>
</reference>
<proteinExistence type="predicted"/>
<accession>A0A976SL75</accession>
<feature type="compositionally biased region" description="Basic and acidic residues" evidence="1">
    <location>
        <begin position="110"/>
        <end position="145"/>
    </location>
</feature>
<feature type="compositionally biased region" description="Polar residues" evidence="1">
    <location>
        <begin position="173"/>
        <end position="198"/>
    </location>
</feature>
<dbReference type="Proteomes" id="UP000244803">
    <property type="component" value="Chromosome 2"/>
</dbReference>